<dbReference type="EMBL" id="CAWUFR010000557">
    <property type="protein sequence ID" value="CAK6979185.1"/>
    <property type="molecule type" value="Genomic_DNA"/>
</dbReference>
<accession>A0AAV1Q6J1</accession>
<gene>
    <name evidence="2" type="ORF">FSCOSCO3_A021753</name>
</gene>
<feature type="compositionally biased region" description="Basic and acidic residues" evidence="1">
    <location>
        <begin position="7"/>
        <end position="16"/>
    </location>
</feature>
<keyword evidence="3" id="KW-1185">Reference proteome</keyword>
<name>A0AAV1Q6J1_SCOSC</name>
<reference evidence="2 3" key="1">
    <citation type="submission" date="2024-01" db="EMBL/GenBank/DDBJ databases">
        <authorList>
            <person name="Alioto T."/>
            <person name="Alioto T."/>
            <person name="Gomez Garrido J."/>
        </authorList>
    </citation>
    <scope>NUCLEOTIDE SEQUENCE [LARGE SCALE GENOMIC DNA]</scope>
</reference>
<evidence type="ECO:0000313" key="2">
    <source>
        <dbReference type="EMBL" id="CAK6979185.1"/>
    </source>
</evidence>
<comment type="caution">
    <text evidence="2">The sequence shown here is derived from an EMBL/GenBank/DDBJ whole genome shotgun (WGS) entry which is preliminary data.</text>
</comment>
<dbReference type="Proteomes" id="UP001314229">
    <property type="component" value="Unassembled WGS sequence"/>
</dbReference>
<evidence type="ECO:0000256" key="1">
    <source>
        <dbReference type="SAM" id="MobiDB-lite"/>
    </source>
</evidence>
<sequence>MVYATRRVSEMDRNRSTETSQKPSLSGVMPTPAEHRVVDFRRTKPPIQPVIIQGQVINTVQSDKY</sequence>
<feature type="region of interest" description="Disordered" evidence="1">
    <location>
        <begin position="1"/>
        <end position="32"/>
    </location>
</feature>
<proteinExistence type="predicted"/>
<feature type="non-terminal residue" evidence="2">
    <location>
        <position position="65"/>
    </location>
</feature>
<dbReference type="AlphaFoldDB" id="A0AAV1Q6J1"/>
<organism evidence="2 3">
    <name type="scientific">Scomber scombrus</name>
    <name type="common">Atlantic mackerel</name>
    <name type="synonym">Scomber vernalis</name>
    <dbReference type="NCBI Taxonomy" id="13677"/>
    <lineage>
        <taxon>Eukaryota</taxon>
        <taxon>Metazoa</taxon>
        <taxon>Chordata</taxon>
        <taxon>Craniata</taxon>
        <taxon>Vertebrata</taxon>
        <taxon>Euteleostomi</taxon>
        <taxon>Actinopterygii</taxon>
        <taxon>Neopterygii</taxon>
        <taxon>Teleostei</taxon>
        <taxon>Neoteleostei</taxon>
        <taxon>Acanthomorphata</taxon>
        <taxon>Pelagiaria</taxon>
        <taxon>Scombriformes</taxon>
        <taxon>Scombridae</taxon>
        <taxon>Scomber</taxon>
    </lineage>
</organism>
<evidence type="ECO:0000313" key="3">
    <source>
        <dbReference type="Proteomes" id="UP001314229"/>
    </source>
</evidence>
<protein>
    <submittedName>
        <fullName evidence="2">Uncharacterized protein</fullName>
    </submittedName>
</protein>